<dbReference type="RefSeq" id="XP_065959577.1">
    <property type="nucleotide sequence ID" value="XM_066105013.1"/>
</dbReference>
<dbReference type="Proteomes" id="UP000245464">
    <property type="component" value="Chromosome 10"/>
</dbReference>
<protein>
    <submittedName>
        <fullName evidence="1">Uncharacterized protein</fullName>
    </submittedName>
</protein>
<comment type="caution">
    <text evidence="1">The sequence shown here is derived from an EMBL/GenBank/DDBJ whole genome shotgun (WGS) entry which is preliminary data.</text>
</comment>
<proteinExistence type="predicted"/>
<evidence type="ECO:0000313" key="2">
    <source>
        <dbReference type="Proteomes" id="UP000245464"/>
    </source>
</evidence>
<organism evidence="1 2">
    <name type="scientific">Pyrenophora tritici-repentis</name>
    <dbReference type="NCBI Taxonomy" id="45151"/>
    <lineage>
        <taxon>Eukaryota</taxon>
        <taxon>Fungi</taxon>
        <taxon>Dikarya</taxon>
        <taxon>Ascomycota</taxon>
        <taxon>Pezizomycotina</taxon>
        <taxon>Dothideomycetes</taxon>
        <taxon>Pleosporomycetidae</taxon>
        <taxon>Pleosporales</taxon>
        <taxon>Pleosporineae</taxon>
        <taxon>Pleosporaceae</taxon>
        <taxon>Pyrenophora</taxon>
    </lineage>
</organism>
<name>A0A5M9KQA8_9PLEO</name>
<dbReference type="GeneID" id="6345078"/>
<dbReference type="EMBL" id="NQIK02000010">
    <property type="protein sequence ID" value="KAF7565937.1"/>
    <property type="molecule type" value="Genomic_DNA"/>
</dbReference>
<sequence>MLGVQTTAIRTGCAMCERRGINCNNPRKDCSTQPNQRNGLKLSWPRANDTRRSVVLKASQPTHLQGSAPPISDASFVHTSSWDMELYHSLSSSASVHDSSKMRVPLPWTGVKLETPERELIEYFCCVASASLATFGYDAMALGNILV</sequence>
<dbReference type="AlphaFoldDB" id="A0A5M9KQA8"/>
<accession>A0A5M9KQA8</accession>
<dbReference type="KEGG" id="ptrr:6345078"/>
<evidence type="ECO:0000313" key="1">
    <source>
        <dbReference type="EMBL" id="KAF7565937.1"/>
    </source>
</evidence>
<gene>
    <name evidence="1" type="ORF">PtrM4_053710</name>
</gene>
<reference evidence="1" key="1">
    <citation type="journal article" date="2018" name="BMC Genomics">
        <title>Comparative genomics of the wheat fungal pathogen Pyrenophora tritici-repentis reveals chromosomal variations and genome plasticity.</title>
        <authorList>
            <person name="Moolhuijzen P."/>
            <person name="See P.T."/>
            <person name="Hane J.K."/>
            <person name="Shi G."/>
            <person name="Liu Z."/>
            <person name="Oliver R.P."/>
            <person name="Moffat C.S."/>
        </authorList>
    </citation>
    <scope>NUCLEOTIDE SEQUENCE [LARGE SCALE GENOMIC DNA]</scope>
    <source>
        <strain evidence="1">M4</strain>
    </source>
</reference>